<dbReference type="PROSITE" id="PS00972">
    <property type="entry name" value="USP_1"/>
    <property type="match status" value="1"/>
</dbReference>
<dbReference type="AlphaFoldDB" id="A0A672SZJ6"/>
<dbReference type="GO" id="GO:0005829">
    <property type="term" value="C:cytosol"/>
    <property type="evidence" value="ECO:0007669"/>
    <property type="project" value="TreeGrafter"/>
</dbReference>
<feature type="compositionally biased region" description="Basic and acidic residues" evidence="1">
    <location>
        <begin position="325"/>
        <end position="344"/>
    </location>
</feature>
<dbReference type="Proteomes" id="UP000472262">
    <property type="component" value="Unassembled WGS sequence"/>
</dbReference>
<reference evidence="3" key="1">
    <citation type="submission" date="2025-08" db="UniProtKB">
        <authorList>
            <consortium name="Ensembl"/>
        </authorList>
    </citation>
    <scope>IDENTIFICATION</scope>
</reference>
<dbReference type="PROSITE" id="PS00973">
    <property type="entry name" value="USP_2"/>
    <property type="match status" value="1"/>
</dbReference>
<sequence length="1066" mass="119614">MFGDLFEEDGDGFSSSTPGTGVKGRECEPPPPRGKVKLCGIKNQGGTCYLNSLIQTLLFTPEFREELFRLGPDELGCLADKDKPEAKARVIPLELQRLFSHLLLVDEQTASTTDLTDSFGWTNNEEMGQQDVQELNRILFSALESSLVGTSGSSLIHRLYHGTLVNQITCKECGNISERQEDFLDLTVSVRGVSGLEEALWNMFVEEEMFEGNNLYRCSRCYQLVRAAKSAKLRKLPPFLTISLLRFNFDFAKCERYKETGRYVFPLTFNLRPFCEQNNWPDSESSYELFSVIIHKGGCYGGHYHVYIKDIDQLGHWEAPEEVKVKAKTQRQEDKVGEKKKESENSVDTEDPLSVLTVILAQEESKCVLVDQLGQKLMNKTGMPWSKKYKKQYGTISKVGVLTRDIKLTKRDSVIYHIIYHISYHLLQINTVLLNFPFNEKKKSIIKQFLGKKTSQKYEAEQLFFTLKIIRKHAGVSNGSDLFVWNGRKVSGVAVKTGMEWEPVLLTVLRPSVEELGCGDGSGVEDTDGSGLVCSMKGFAGGATLGTVLEALGPQEAFLCQEQSRPGANGGGASGWRVFPPRDMLRTLRELSLKDGDALLLLQPEELDSSIFSLSGDMVTVTTPSDCRWLQVEFCPQSGMKEEEEEEEQGKKRSKVSASGNMLLAEVKEKALEELRLQDDITANVIPLKVYMLNGFLCVPVHEHLSVRDAGIRLMTSLYLCPGPVPTATQLFLYFIVGVVPSVGQELEIIVEESLTVKECLTEMLQMAKLDGESWHLRRVDWCEEIGEPLMDENASLKEAKVNHGDTLVLVEGRLPPKMYIDAIDSSKGSGSEMRFIGHVEISEEASLDDLKTQMMTLPALQDVCVPSPAFLRVWLLEDKKLSRILRGNQQTLRKLKLGNGAEVCVQRLMNEEDLGLKDLLLRVQMGVPGEKAYYPSEEFLWDAGRDGTPRGLYATLASRYGLTPDNLLLAKHLPDKHTWMPICNWTQQVSKRKKKRKAESLQAAPFYLKDGDIIGVKNLLVDNNKEFTILEDEIGQQRLREEADSNLCGETPLDFESNALTSRPP</sequence>
<dbReference type="InterPro" id="IPR018200">
    <property type="entry name" value="USP_CS"/>
</dbReference>
<keyword evidence="4" id="KW-1185">Reference proteome</keyword>
<dbReference type="SUPFAM" id="SSF54001">
    <property type="entry name" value="Cysteine proteinases"/>
    <property type="match status" value="1"/>
</dbReference>
<feature type="region of interest" description="Disordered" evidence="1">
    <location>
        <begin position="1"/>
        <end position="30"/>
    </location>
</feature>
<dbReference type="InterPro" id="IPR050164">
    <property type="entry name" value="Peptidase_C19"/>
</dbReference>
<dbReference type="GO" id="GO:0004843">
    <property type="term" value="F:cysteine-type deubiquitinase activity"/>
    <property type="evidence" value="ECO:0007669"/>
    <property type="project" value="InterPro"/>
</dbReference>
<dbReference type="InParanoid" id="A0A672SZJ6"/>
<dbReference type="PANTHER" id="PTHR24006">
    <property type="entry name" value="UBIQUITIN CARBOXYL-TERMINAL HYDROLASE"/>
    <property type="match status" value="1"/>
</dbReference>
<gene>
    <name evidence="3" type="primary">usp40</name>
</gene>
<dbReference type="InterPro" id="IPR028889">
    <property type="entry name" value="USP"/>
</dbReference>
<feature type="domain" description="USP" evidence="2">
    <location>
        <begin position="39"/>
        <end position="342"/>
    </location>
</feature>
<evidence type="ECO:0000256" key="1">
    <source>
        <dbReference type="SAM" id="MobiDB-lite"/>
    </source>
</evidence>
<dbReference type="InterPro" id="IPR057763">
    <property type="entry name" value="UBL_USP40"/>
</dbReference>
<evidence type="ECO:0000259" key="2">
    <source>
        <dbReference type="PROSITE" id="PS50235"/>
    </source>
</evidence>
<dbReference type="Gene3D" id="3.90.70.10">
    <property type="entry name" value="Cysteine proteinases"/>
    <property type="match status" value="1"/>
</dbReference>
<feature type="region of interest" description="Disordered" evidence="1">
    <location>
        <begin position="325"/>
        <end position="348"/>
    </location>
</feature>
<dbReference type="GO" id="GO:0005634">
    <property type="term" value="C:nucleus"/>
    <property type="evidence" value="ECO:0007669"/>
    <property type="project" value="TreeGrafter"/>
</dbReference>
<dbReference type="GO" id="GO:0016579">
    <property type="term" value="P:protein deubiquitination"/>
    <property type="evidence" value="ECO:0007669"/>
    <property type="project" value="InterPro"/>
</dbReference>
<dbReference type="PROSITE" id="PS50235">
    <property type="entry name" value="USP_3"/>
    <property type="match status" value="1"/>
</dbReference>
<dbReference type="Pfam" id="PF25822">
    <property type="entry name" value="UBL_USP40"/>
    <property type="match status" value="1"/>
</dbReference>
<name>A0A672SZJ6_SINGR</name>
<dbReference type="InterPro" id="IPR038765">
    <property type="entry name" value="Papain-like_cys_pep_sf"/>
</dbReference>
<organism evidence="3 4">
    <name type="scientific">Sinocyclocheilus grahami</name>
    <name type="common">Dianchi golden-line fish</name>
    <name type="synonym">Barbus grahami</name>
    <dbReference type="NCBI Taxonomy" id="75366"/>
    <lineage>
        <taxon>Eukaryota</taxon>
        <taxon>Metazoa</taxon>
        <taxon>Chordata</taxon>
        <taxon>Craniata</taxon>
        <taxon>Vertebrata</taxon>
        <taxon>Euteleostomi</taxon>
        <taxon>Actinopterygii</taxon>
        <taxon>Neopterygii</taxon>
        <taxon>Teleostei</taxon>
        <taxon>Ostariophysi</taxon>
        <taxon>Cypriniformes</taxon>
        <taxon>Cyprinidae</taxon>
        <taxon>Cyprininae</taxon>
        <taxon>Sinocyclocheilus</taxon>
    </lineage>
</organism>
<dbReference type="Pfam" id="PF00443">
    <property type="entry name" value="UCH"/>
    <property type="match status" value="1"/>
</dbReference>
<evidence type="ECO:0000313" key="4">
    <source>
        <dbReference type="Proteomes" id="UP000472262"/>
    </source>
</evidence>
<dbReference type="OMA" id="PEGSHWF"/>
<evidence type="ECO:0000313" key="3">
    <source>
        <dbReference type="Ensembl" id="ENSSGRP00000107788.1"/>
    </source>
</evidence>
<dbReference type="PANTHER" id="PTHR24006:SF842">
    <property type="entry name" value="UBIQUITIN CARBOXYL-TERMINAL HYDROLASE 40"/>
    <property type="match status" value="1"/>
</dbReference>
<dbReference type="Ensembl" id="ENSSGRT00000114519.1">
    <property type="protein sequence ID" value="ENSSGRP00000107788.1"/>
    <property type="gene ID" value="ENSSGRG00000053153.1"/>
</dbReference>
<accession>A0A672SZJ6</accession>
<feature type="compositionally biased region" description="Acidic residues" evidence="1">
    <location>
        <begin position="1"/>
        <end position="11"/>
    </location>
</feature>
<reference evidence="3" key="2">
    <citation type="submission" date="2025-09" db="UniProtKB">
        <authorList>
            <consortium name="Ensembl"/>
        </authorList>
    </citation>
    <scope>IDENTIFICATION</scope>
</reference>
<proteinExistence type="predicted"/>
<protein>
    <submittedName>
        <fullName evidence="3">Ubiquitin carboxyl-terminal hydrolase 40-like</fullName>
    </submittedName>
</protein>
<dbReference type="FunFam" id="3.90.70.10:FF:000043">
    <property type="entry name" value="Ubiquitin carboxyl-terminal hydrolase 40"/>
    <property type="match status" value="1"/>
</dbReference>
<dbReference type="InterPro" id="IPR001394">
    <property type="entry name" value="Peptidase_C19_UCH"/>
</dbReference>